<organism evidence="1 2">
    <name type="scientific">Gossypium arboreum</name>
    <name type="common">Tree cotton</name>
    <name type="synonym">Gossypium nanking</name>
    <dbReference type="NCBI Taxonomy" id="29729"/>
    <lineage>
        <taxon>Eukaryota</taxon>
        <taxon>Viridiplantae</taxon>
        <taxon>Streptophyta</taxon>
        <taxon>Embryophyta</taxon>
        <taxon>Tracheophyta</taxon>
        <taxon>Spermatophyta</taxon>
        <taxon>Magnoliopsida</taxon>
        <taxon>eudicotyledons</taxon>
        <taxon>Gunneridae</taxon>
        <taxon>Pentapetalae</taxon>
        <taxon>rosids</taxon>
        <taxon>malvids</taxon>
        <taxon>Malvales</taxon>
        <taxon>Malvaceae</taxon>
        <taxon>Malvoideae</taxon>
        <taxon>Gossypium</taxon>
    </lineage>
</organism>
<accession>A0A0B0NP99</accession>
<keyword evidence="2" id="KW-1185">Reference proteome</keyword>
<gene>
    <name evidence="1" type="ORF">F383_19431</name>
</gene>
<sequence length="32" mass="3699">MGEVLHLLRILHSSCEQHHVAYILTQLVLTLM</sequence>
<evidence type="ECO:0000313" key="2">
    <source>
        <dbReference type="Proteomes" id="UP000032142"/>
    </source>
</evidence>
<dbReference type="EMBL" id="KN400008">
    <property type="protein sequence ID" value="KHG13639.1"/>
    <property type="molecule type" value="Genomic_DNA"/>
</dbReference>
<reference evidence="2" key="1">
    <citation type="submission" date="2014-09" db="EMBL/GenBank/DDBJ databases">
        <authorList>
            <person name="Mudge J."/>
            <person name="Ramaraj T."/>
            <person name="Lindquist I.E."/>
            <person name="Bharti A.K."/>
            <person name="Sundararajan A."/>
            <person name="Cameron C.T."/>
            <person name="Woodward J.E."/>
            <person name="May G.D."/>
            <person name="Brubaker C."/>
            <person name="Broadhvest J."/>
            <person name="Wilkins T.A."/>
        </authorList>
    </citation>
    <scope>NUCLEOTIDE SEQUENCE</scope>
    <source>
        <strain evidence="2">cv. AKA8401</strain>
    </source>
</reference>
<dbReference type="Proteomes" id="UP000032142">
    <property type="component" value="Unassembled WGS sequence"/>
</dbReference>
<name>A0A0B0NP99_GOSAR</name>
<proteinExistence type="predicted"/>
<dbReference type="AlphaFoldDB" id="A0A0B0NP99"/>
<protein>
    <submittedName>
        <fullName evidence="1">Uncharacterized protein</fullName>
    </submittedName>
</protein>
<evidence type="ECO:0000313" key="1">
    <source>
        <dbReference type="EMBL" id="KHG13639.1"/>
    </source>
</evidence>